<sequence length="802" mass="88285">MPLLRLEREVLGMTDAPLNTPDTTPVPDRDMIATYASAVFGYCEHLVPVRALAEKGAADAPPHTPFLPADDTLAEMLARQADWAAGAGMALFVVPGTVEKPGDARAEHIVQTQVVLVDLDHGDIAAKRAHLEHHVGRPTLVVASGGVTAEGQSKLHLYWRLTEPAEGEDIARVCRLRQTIAAKVGGDPAFKSAHQPIRVAGSIHAKGGSRRLVEIVGHAEIDHDLGELTEAILAMPPMEGLSDDTLDFNGAGRGGDTVPELFGRPVREGGVDGTTRFDALSRVIGYWIRRCREGHVTPGEAWDEIKAYNLARIDPPWPEDRLKREAERLWQRDLERNGAFDDDLPEGTDGGGGDNDGPTPVRFSEDALAARFAERHADRWRYVAGWGQWLTWTGAVWRREDTLQAFDLARQVCREAAVRAPSGRIRTKLSSAATVAAVERLARSDRRHASTTEIWDRDPWLLNTGDGVIDLRTGALSAHDPQLFMTKIAGAASKGACPTWEAFLHTVTGGDAELQAYLRRMAGYCLTGVTTEHALFFLYGTGANGKSVFANTLTAIMGDYATVAAMDMFMATHGDRHPTDMAGLRGARIVTSIETEQGSRWAESKLKALTGGDKITARFMRQDFFEFIPQFKLLIVGNHKPSIRNVDEAMKRRLHMVPFTVTIPPAKRDRRLSDRLLAERDGILAWALQGCLEWQETGLRPPEAVMAATEDYFEAEDALGRWIEECCDVGSPSYESGSTELFNSWKNWAEANGEYAGSMKRFSETLSARGFEKFKTSTVRGFRGIAVKDNKTDLFEGDYNDQ</sequence>
<keyword evidence="2" id="KW-0378">Hydrolase</keyword>
<evidence type="ECO:0000256" key="1">
    <source>
        <dbReference type="ARBA" id="ARBA00022741"/>
    </source>
</evidence>
<dbReference type="GO" id="GO:0016787">
    <property type="term" value="F:hydrolase activity"/>
    <property type="evidence" value="ECO:0007669"/>
    <property type="project" value="UniProtKB-KW"/>
</dbReference>
<dbReference type="InterPro" id="IPR027417">
    <property type="entry name" value="P-loop_NTPase"/>
</dbReference>
<keyword evidence="3" id="KW-0067">ATP-binding</keyword>
<organism evidence="6 7">
    <name type="scientific">Ruegeria intermedia</name>
    <dbReference type="NCBI Taxonomy" id="996115"/>
    <lineage>
        <taxon>Bacteria</taxon>
        <taxon>Pseudomonadati</taxon>
        <taxon>Pseudomonadota</taxon>
        <taxon>Alphaproteobacteria</taxon>
        <taxon>Rhodobacterales</taxon>
        <taxon>Roseobacteraceae</taxon>
        <taxon>Ruegeria</taxon>
    </lineage>
</organism>
<dbReference type="InterPro" id="IPR051620">
    <property type="entry name" value="ORF904-like_C"/>
</dbReference>
<dbReference type="PANTHER" id="PTHR35372:SF2">
    <property type="entry name" value="SF3 HELICASE DOMAIN-CONTAINING PROTEIN"/>
    <property type="match status" value="1"/>
</dbReference>
<dbReference type="Proteomes" id="UP000325134">
    <property type="component" value="Unassembled WGS sequence"/>
</dbReference>
<dbReference type="InterPro" id="IPR014015">
    <property type="entry name" value="Helicase_SF3_DNA-vir"/>
</dbReference>
<evidence type="ECO:0000256" key="4">
    <source>
        <dbReference type="SAM" id="MobiDB-lite"/>
    </source>
</evidence>
<gene>
    <name evidence="6" type="ORF">SAMN05444279_13712</name>
</gene>
<feature type="region of interest" description="Disordered" evidence="4">
    <location>
        <begin position="338"/>
        <end position="359"/>
    </location>
</feature>
<keyword evidence="7" id="KW-1185">Reference proteome</keyword>
<dbReference type="PANTHER" id="PTHR35372">
    <property type="entry name" value="ATP BINDING PROTEIN-RELATED"/>
    <property type="match status" value="1"/>
</dbReference>
<reference evidence="6 7" key="1">
    <citation type="submission" date="2016-11" db="EMBL/GenBank/DDBJ databases">
        <authorList>
            <person name="Varghese N."/>
            <person name="Submissions S."/>
        </authorList>
    </citation>
    <scope>NUCLEOTIDE SEQUENCE [LARGE SCALE GENOMIC DNA]</scope>
    <source>
        <strain evidence="6 7">DSM 29341</strain>
    </source>
</reference>
<dbReference type="InterPro" id="IPR045455">
    <property type="entry name" value="NrS-1_pol-like_helicase"/>
</dbReference>
<dbReference type="SMART" id="SM00885">
    <property type="entry name" value="D5_N"/>
    <property type="match status" value="1"/>
</dbReference>
<dbReference type="NCBIfam" id="TIGR01613">
    <property type="entry name" value="primase_Cterm"/>
    <property type="match status" value="1"/>
</dbReference>
<evidence type="ECO:0000313" key="7">
    <source>
        <dbReference type="Proteomes" id="UP000325134"/>
    </source>
</evidence>
<evidence type="ECO:0000256" key="3">
    <source>
        <dbReference type="ARBA" id="ARBA00022840"/>
    </source>
</evidence>
<dbReference type="GO" id="GO:0005524">
    <property type="term" value="F:ATP binding"/>
    <property type="evidence" value="ECO:0007669"/>
    <property type="project" value="UniProtKB-KW"/>
</dbReference>
<dbReference type="Pfam" id="PF08706">
    <property type="entry name" value="D5_N"/>
    <property type="match status" value="1"/>
</dbReference>
<evidence type="ECO:0000313" key="6">
    <source>
        <dbReference type="EMBL" id="SHF40370.1"/>
    </source>
</evidence>
<dbReference type="Gene3D" id="3.40.50.300">
    <property type="entry name" value="P-loop containing nucleotide triphosphate hydrolases"/>
    <property type="match status" value="1"/>
</dbReference>
<proteinExistence type="predicted"/>
<evidence type="ECO:0000259" key="5">
    <source>
        <dbReference type="PROSITE" id="PS51206"/>
    </source>
</evidence>
<dbReference type="EMBL" id="FQVK01000037">
    <property type="protein sequence ID" value="SHF40370.1"/>
    <property type="molecule type" value="Genomic_DNA"/>
</dbReference>
<dbReference type="RefSeq" id="WP_223162567.1">
    <property type="nucleotide sequence ID" value="NZ_FQVK01000037.1"/>
</dbReference>
<dbReference type="InterPro" id="IPR014818">
    <property type="entry name" value="Phage/plasmid_primase_P4_C"/>
</dbReference>
<dbReference type="AlphaFoldDB" id="A0A1M5BD82"/>
<protein>
    <submittedName>
        <fullName evidence="6">Phage/plasmid primase, P4 family, C-terminal domain-containing protein</fullName>
    </submittedName>
</protein>
<dbReference type="Pfam" id="PF19263">
    <property type="entry name" value="DUF5906"/>
    <property type="match status" value="1"/>
</dbReference>
<dbReference type="InterPro" id="IPR006500">
    <property type="entry name" value="Helicase_put_C_phage/plasmid"/>
</dbReference>
<name>A0A1M5BD82_9RHOB</name>
<keyword evidence="1" id="KW-0547">Nucleotide-binding</keyword>
<accession>A0A1M5BD82</accession>
<feature type="domain" description="SF3 helicase" evidence="5">
    <location>
        <begin position="513"/>
        <end position="672"/>
    </location>
</feature>
<evidence type="ECO:0000256" key="2">
    <source>
        <dbReference type="ARBA" id="ARBA00022801"/>
    </source>
</evidence>
<dbReference type="PROSITE" id="PS51206">
    <property type="entry name" value="SF3_HELICASE_1"/>
    <property type="match status" value="1"/>
</dbReference>